<feature type="domain" description="ABC transporter" evidence="9">
    <location>
        <begin position="39"/>
        <end position="288"/>
    </location>
</feature>
<dbReference type="InterPro" id="IPR013525">
    <property type="entry name" value="ABC2_TM"/>
</dbReference>
<dbReference type="GO" id="GO:0016887">
    <property type="term" value="F:ATP hydrolysis activity"/>
    <property type="evidence" value="ECO:0007669"/>
    <property type="project" value="InterPro"/>
</dbReference>
<dbReference type="SMART" id="SM00382">
    <property type="entry name" value="AAA"/>
    <property type="match status" value="1"/>
</dbReference>
<sequence length="634" mass="71006">MSYEMDVDGDYESDQLRFNSYHCKLAWKDMGYTIPTNSAITETLSKCVPSLGSEPKQILSDVAGYAEPGKFLAILGPSGAGKTTLLNILCRRMQVGKQSGDFTANGTSLYSSSASAKYTNMIGYVMQHDALLPFLTVQETLIYSGMLTLPQALPNKTKVNRILQVMNELGLAKVAHQYVGNELVRGISGGEKKRLSIAIELLRNPSVLFLDEPTSGLDAKNALRLCQNLASLAHKYKYTVVTTIHQPRSQIFDQFDLLLILAGGGRQVYFGPASETLAHFSKLGYECPMHENPADYFIDCVTSDFQGDEAQAESEERIGKLTDYWAENSTLRDLDPYETPEEENRKSSTKQASFFSQVFWIAYRGSLNEIRNKTFLIARAAQNIFLAVVLGVLYFQIDNDQSTIADRNGITFFIIINTAFNEVMPTVASFGTQREVFFRERDSKTYYITSYWLGKQISMIFYQLAFPALYLAIIYWTIGFQPLWYKFFIFFGTLELVSILCGTIGMILGAALPPTAAAGLSPLFVIVNMIFSGFLINLDNIPSFIAWLQWVSFGKYAFDCLIQNEYSGLELVCTDDQLVGVERTCPFTSGDQVIDFLNISELPFAVDMLVLFGMIIFWRLVLLLALKKARPTGQ</sequence>
<dbReference type="SUPFAM" id="SSF52540">
    <property type="entry name" value="P-loop containing nucleoside triphosphate hydrolases"/>
    <property type="match status" value="1"/>
</dbReference>
<evidence type="ECO:0000259" key="9">
    <source>
        <dbReference type="PROSITE" id="PS50893"/>
    </source>
</evidence>
<keyword evidence="3 8" id="KW-0812">Transmembrane</keyword>
<dbReference type="PANTHER" id="PTHR48041:SF91">
    <property type="entry name" value="ABC TRANSPORTER G FAMILY MEMBER 28"/>
    <property type="match status" value="1"/>
</dbReference>
<evidence type="ECO:0000256" key="8">
    <source>
        <dbReference type="SAM" id="Phobius"/>
    </source>
</evidence>
<keyword evidence="6 8" id="KW-1133">Transmembrane helix</keyword>
<evidence type="ECO:0000256" key="5">
    <source>
        <dbReference type="ARBA" id="ARBA00022840"/>
    </source>
</evidence>
<dbReference type="PANTHER" id="PTHR48041">
    <property type="entry name" value="ABC TRANSPORTER G FAMILY MEMBER 28"/>
    <property type="match status" value="1"/>
</dbReference>
<evidence type="ECO:0000256" key="4">
    <source>
        <dbReference type="ARBA" id="ARBA00022741"/>
    </source>
</evidence>
<dbReference type="InterPro" id="IPR003439">
    <property type="entry name" value="ABC_transporter-like_ATP-bd"/>
</dbReference>
<gene>
    <name evidence="10" type="ORF">VSP0166_LOCUS7480</name>
</gene>
<dbReference type="PROSITE" id="PS50893">
    <property type="entry name" value="ABC_TRANSPORTER_2"/>
    <property type="match status" value="1"/>
</dbReference>
<dbReference type="InterPro" id="IPR003593">
    <property type="entry name" value="AAA+_ATPase"/>
</dbReference>
<keyword evidence="7 8" id="KW-0472">Membrane</keyword>
<proteinExistence type="predicted"/>
<dbReference type="InterPro" id="IPR027417">
    <property type="entry name" value="P-loop_NTPase"/>
</dbReference>
<feature type="transmembrane region" description="Helical" evidence="8">
    <location>
        <begin position="520"/>
        <end position="538"/>
    </location>
</feature>
<dbReference type="Gene3D" id="3.40.50.300">
    <property type="entry name" value="P-loop containing nucleotide triphosphate hydrolases"/>
    <property type="match status" value="1"/>
</dbReference>
<evidence type="ECO:0000256" key="3">
    <source>
        <dbReference type="ARBA" id="ARBA00022692"/>
    </source>
</evidence>
<keyword evidence="2" id="KW-0813">Transport</keyword>
<evidence type="ECO:0000313" key="10">
    <source>
        <dbReference type="EMBL" id="CAE2216745.1"/>
    </source>
</evidence>
<evidence type="ECO:0000256" key="1">
    <source>
        <dbReference type="ARBA" id="ARBA00004141"/>
    </source>
</evidence>
<dbReference type="GO" id="GO:0016020">
    <property type="term" value="C:membrane"/>
    <property type="evidence" value="ECO:0007669"/>
    <property type="project" value="UniProtKB-SubCell"/>
</dbReference>
<evidence type="ECO:0000256" key="7">
    <source>
        <dbReference type="ARBA" id="ARBA00023136"/>
    </source>
</evidence>
<dbReference type="Pfam" id="PF19055">
    <property type="entry name" value="ABC2_membrane_7"/>
    <property type="match status" value="1"/>
</dbReference>
<dbReference type="GO" id="GO:0140359">
    <property type="term" value="F:ABC-type transporter activity"/>
    <property type="evidence" value="ECO:0007669"/>
    <property type="project" value="InterPro"/>
</dbReference>
<feature type="transmembrane region" description="Helical" evidence="8">
    <location>
        <begin position="460"/>
        <end position="478"/>
    </location>
</feature>
<name>A0A7S4I2L4_9EUKA</name>
<feature type="transmembrane region" description="Helical" evidence="8">
    <location>
        <begin position="484"/>
        <end position="508"/>
    </location>
</feature>
<feature type="transmembrane region" description="Helical" evidence="8">
    <location>
        <begin position="604"/>
        <end position="626"/>
    </location>
</feature>
<keyword evidence="5" id="KW-0067">ATP-binding</keyword>
<dbReference type="PROSITE" id="PS00211">
    <property type="entry name" value="ABC_TRANSPORTER_1"/>
    <property type="match status" value="1"/>
</dbReference>
<feature type="transmembrane region" description="Helical" evidence="8">
    <location>
        <begin position="376"/>
        <end position="397"/>
    </location>
</feature>
<reference evidence="10" key="1">
    <citation type="submission" date="2021-01" db="EMBL/GenBank/DDBJ databases">
        <authorList>
            <person name="Corre E."/>
            <person name="Pelletier E."/>
            <person name="Niang G."/>
            <person name="Scheremetjew M."/>
            <person name="Finn R."/>
            <person name="Kale V."/>
            <person name="Holt S."/>
            <person name="Cochrane G."/>
            <person name="Meng A."/>
            <person name="Brown T."/>
            <person name="Cohen L."/>
        </authorList>
    </citation>
    <scope>NUCLEOTIDE SEQUENCE</scope>
    <source>
        <strain evidence="10">DIVA3 518/3/11/1/6</strain>
    </source>
</reference>
<organism evidence="10">
    <name type="scientific">Vannella robusta</name>
    <dbReference type="NCBI Taxonomy" id="1487602"/>
    <lineage>
        <taxon>Eukaryota</taxon>
        <taxon>Amoebozoa</taxon>
        <taxon>Discosea</taxon>
        <taxon>Flabellinia</taxon>
        <taxon>Vannellidae</taxon>
        <taxon>Vannella</taxon>
    </lineage>
</organism>
<dbReference type="EMBL" id="HBKP01010613">
    <property type="protein sequence ID" value="CAE2216745.1"/>
    <property type="molecule type" value="Transcribed_RNA"/>
</dbReference>
<keyword evidence="4" id="KW-0547">Nucleotide-binding</keyword>
<dbReference type="InterPro" id="IPR050352">
    <property type="entry name" value="ABCG_transporters"/>
</dbReference>
<dbReference type="Pfam" id="PF01061">
    <property type="entry name" value="ABC2_membrane"/>
    <property type="match status" value="1"/>
</dbReference>
<comment type="subcellular location">
    <subcellularLocation>
        <location evidence="1">Membrane</location>
        <topology evidence="1">Multi-pass membrane protein</topology>
    </subcellularLocation>
</comment>
<evidence type="ECO:0000256" key="6">
    <source>
        <dbReference type="ARBA" id="ARBA00022989"/>
    </source>
</evidence>
<accession>A0A7S4I2L4</accession>
<dbReference type="Pfam" id="PF00005">
    <property type="entry name" value="ABC_tran"/>
    <property type="match status" value="1"/>
</dbReference>
<evidence type="ECO:0000256" key="2">
    <source>
        <dbReference type="ARBA" id="ARBA00022448"/>
    </source>
</evidence>
<feature type="transmembrane region" description="Helical" evidence="8">
    <location>
        <begin position="409"/>
        <end position="431"/>
    </location>
</feature>
<dbReference type="InterPro" id="IPR043926">
    <property type="entry name" value="ABCG_dom"/>
</dbReference>
<protein>
    <recommendedName>
        <fullName evidence="9">ABC transporter domain-containing protein</fullName>
    </recommendedName>
</protein>
<dbReference type="GO" id="GO:0005524">
    <property type="term" value="F:ATP binding"/>
    <property type="evidence" value="ECO:0007669"/>
    <property type="project" value="UniProtKB-KW"/>
</dbReference>
<dbReference type="AlphaFoldDB" id="A0A7S4I2L4"/>
<dbReference type="InterPro" id="IPR017871">
    <property type="entry name" value="ABC_transporter-like_CS"/>
</dbReference>